<dbReference type="InterPro" id="IPR001173">
    <property type="entry name" value="Glyco_trans_2-like"/>
</dbReference>
<reference evidence="2 3" key="1">
    <citation type="submission" date="2019-05" db="EMBL/GenBank/DDBJ databases">
        <title>Flagellimonas sp. AsT0115, sp. nov., isolated from a marine red algae, Asparagopsis taxiformis.</title>
        <authorList>
            <person name="Kim J."/>
            <person name="Jeong S.E."/>
            <person name="Jeon C.O."/>
        </authorList>
    </citation>
    <scope>NUCLEOTIDE SEQUENCE [LARGE SCALE GENOMIC DNA]</scope>
    <source>
        <strain evidence="2 3">AsT0115</strain>
    </source>
</reference>
<sequence>MNRFNMKVTDYQPYYKATPQSLGNEDLNRLITYFELLDDVQKPVVSLVTPVYRAKATLVAHILSLSNLKTIIPYEVIFVENNADEETLSILEQLGAKVVSEPRQGITYARQKGLEEAKGQIICTMDPDSIYDPYYIDKMALPFFVDKDLVLCYSVSQSYEDDFQLSPKMRLRNKLKLAYFRWKLSQKFTTKIKHIRAVSMAMRRETLLPIGYDTDLRVVSGCDDGMLAIHLHNLGTFKYVNVEVFTALPPEREPGKPFPFCNERFRVPKKALEATMEALEISKVPH</sequence>
<evidence type="ECO:0000313" key="2">
    <source>
        <dbReference type="EMBL" id="TMU54529.1"/>
    </source>
</evidence>
<dbReference type="RefSeq" id="WP_138835794.1">
    <property type="nucleotide sequence ID" value="NZ_VCNI01000002.1"/>
</dbReference>
<dbReference type="Pfam" id="PF00535">
    <property type="entry name" value="Glycos_transf_2"/>
    <property type="match status" value="1"/>
</dbReference>
<evidence type="ECO:0000259" key="1">
    <source>
        <dbReference type="Pfam" id="PF00535"/>
    </source>
</evidence>
<feature type="domain" description="Glycosyltransferase 2-like" evidence="1">
    <location>
        <begin position="46"/>
        <end position="205"/>
    </location>
</feature>
<dbReference type="InterPro" id="IPR029044">
    <property type="entry name" value="Nucleotide-diphossugar_trans"/>
</dbReference>
<gene>
    <name evidence="2" type="ORF">FGG15_09930</name>
</gene>
<dbReference type="SUPFAM" id="SSF53448">
    <property type="entry name" value="Nucleotide-diphospho-sugar transferases"/>
    <property type="match status" value="1"/>
</dbReference>
<dbReference type="EMBL" id="VCNI01000002">
    <property type="protein sequence ID" value="TMU54529.1"/>
    <property type="molecule type" value="Genomic_DNA"/>
</dbReference>
<name>A0ABY2WJD2_9FLAO</name>
<dbReference type="CDD" id="cd00761">
    <property type="entry name" value="Glyco_tranf_GTA_type"/>
    <property type="match status" value="1"/>
</dbReference>
<comment type="caution">
    <text evidence="2">The sequence shown here is derived from an EMBL/GenBank/DDBJ whole genome shotgun (WGS) entry which is preliminary data.</text>
</comment>
<proteinExistence type="predicted"/>
<dbReference type="Proteomes" id="UP000751614">
    <property type="component" value="Unassembled WGS sequence"/>
</dbReference>
<evidence type="ECO:0000313" key="3">
    <source>
        <dbReference type="Proteomes" id="UP000751614"/>
    </source>
</evidence>
<protein>
    <submittedName>
        <fullName evidence="2">Glycosyltransferase</fullName>
    </submittedName>
</protein>
<dbReference type="PANTHER" id="PTHR43685">
    <property type="entry name" value="GLYCOSYLTRANSFERASE"/>
    <property type="match status" value="1"/>
</dbReference>
<accession>A0ABY2WJD2</accession>
<organism evidence="2 3">
    <name type="scientific">Flagellimonas algicola</name>
    <dbReference type="NCBI Taxonomy" id="2583815"/>
    <lineage>
        <taxon>Bacteria</taxon>
        <taxon>Pseudomonadati</taxon>
        <taxon>Bacteroidota</taxon>
        <taxon>Flavobacteriia</taxon>
        <taxon>Flavobacteriales</taxon>
        <taxon>Flavobacteriaceae</taxon>
        <taxon>Flagellimonas</taxon>
    </lineage>
</organism>
<dbReference type="InterPro" id="IPR050834">
    <property type="entry name" value="Glycosyltransf_2"/>
</dbReference>
<dbReference type="Gene3D" id="3.90.550.10">
    <property type="entry name" value="Spore Coat Polysaccharide Biosynthesis Protein SpsA, Chain A"/>
    <property type="match status" value="1"/>
</dbReference>
<dbReference type="PANTHER" id="PTHR43685:SF2">
    <property type="entry name" value="GLYCOSYLTRANSFERASE 2-LIKE DOMAIN-CONTAINING PROTEIN"/>
    <property type="match status" value="1"/>
</dbReference>
<keyword evidence="3" id="KW-1185">Reference proteome</keyword>